<name>A0A556AS09_9BURK</name>
<accession>A0A556AS09</accession>
<feature type="domain" description="Response regulatory" evidence="3">
    <location>
        <begin position="4"/>
        <end position="120"/>
    </location>
</feature>
<evidence type="ECO:0000259" key="3">
    <source>
        <dbReference type="PROSITE" id="PS50110"/>
    </source>
</evidence>
<dbReference type="PANTHER" id="PTHR44591">
    <property type="entry name" value="STRESS RESPONSE REGULATOR PROTEIN 1"/>
    <property type="match status" value="1"/>
</dbReference>
<evidence type="ECO:0000313" key="5">
    <source>
        <dbReference type="Proteomes" id="UP000318405"/>
    </source>
</evidence>
<dbReference type="SUPFAM" id="SSF52172">
    <property type="entry name" value="CheY-like"/>
    <property type="match status" value="1"/>
</dbReference>
<dbReference type="GO" id="GO:0000160">
    <property type="term" value="P:phosphorelay signal transduction system"/>
    <property type="evidence" value="ECO:0007669"/>
    <property type="project" value="InterPro"/>
</dbReference>
<keyword evidence="5" id="KW-1185">Reference proteome</keyword>
<dbReference type="AlphaFoldDB" id="A0A556AS09"/>
<feature type="modified residue" description="4-aspartylphosphate" evidence="2">
    <location>
        <position position="53"/>
    </location>
</feature>
<dbReference type="RefSeq" id="WP_143947989.1">
    <property type="nucleotide sequence ID" value="NZ_BAABMB010000002.1"/>
</dbReference>
<dbReference type="OrthoDB" id="9801101at2"/>
<comment type="caution">
    <text evidence="4">The sequence shown here is derived from an EMBL/GenBank/DDBJ whole genome shotgun (WGS) entry which is preliminary data.</text>
</comment>
<dbReference type="InterPro" id="IPR001789">
    <property type="entry name" value="Sig_transdc_resp-reg_receiver"/>
</dbReference>
<evidence type="ECO:0000256" key="2">
    <source>
        <dbReference type="PROSITE-ProRule" id="PRU00169"/>
    </source>
</evidence>
<gene>
    <name evidence="4" type="ORF">FOZ76_09885</name>
</gene>
<reference evidence="4 5" key="1">
    <citation type="submission" date="2019-07" db="EMBL/GenBank/DDBJ databases">
        <title>Qingshengfaniella alkalisoli gen. nov., sp. nov., isolated from saline soil.</title>
        <authorList>
            <person name="Xu L."/>
            <person name="Huang X.-X."/>
            <person name="Sun J.-Q."/>
        </authorList>
    </citation>
    <scope>NUCLEOTIDE SEQUENCE [LARGE SCALE GENOMIC DNA]</scope>
    <source>
        <strain evidence="4 5">DSM 27279</strain>
    </source>
</reference>
<proteinExistence type="predicted"/>
<dbReference type="EMBL" id="VLTJ01000020">
    <property type="protein sequence ID" value="TSH95700.1"/>
    <property type="molecule type" value="Genomic_DNA"/>
</dbReference>
<dbReference type="InterPro" id="IPR050595">
    <property type="entry name" value="Bact_response_regulator"/>
</dbReference>
<dbReference type="PANTHER" id="PTHR44591:SF25">
    <property type="entry name" value="CHEMOTAXIS TWO-COMPONENT RESPONSE REGULATOR"/>
    <property type="match status" value="1"/>
</dbReference>
<dbReference type="Pfam" id="PF00072">
    <property type="entry name" value="Response_reg"/>
    <property type="match status" value="1"/>
</dbReference>
<sequence length="121" mass="13088">MEQTVLVVDDSITVRRMVTAALVDAGWPVLASCNGRDALAAIAHRQVHLVITDLNMPEMDGIELIRELRARPQYAKVPILVLTTEIDERAKQAARTAGATGWLGKPVHGEVIAQVAATLLN</sequence>
<protein>
    <submittedName>
        <fullName evidence="4">Response regulator</fullName>
    </submittedName>
</protein>
<organism evidence="4 5">
    <name type="scientific">Verticiella sediminum</name>
    <dbReference type="NCBI Taxonomy" id="1247510"/>
    <lineage>
        <taxon>Bacteria</taxon>
        <taxon>Pseudomonadati</taxon>
        <taxon>Pseudomonadota</taxon>
        <taxon>Betaproteobacteria</taxon>
        <taxon>Burkholderiales</taxon>
        <taxon>Alcaligenaceae</taxon>
        <taxon>Verticiella</taxon>
    </lineage>
</organism>
<keyword evidence="1 2" id="KW-0597">Phosphoprotein</keyword>
<dbReference type="PROSITE" id="PS50110">
    <property type="entry name" value="RESPONSE_REGULATORY"/>
    <property type="match status" value="1"/>
</dbReference>
<dbReference type="SMART" id="SM00448">
    <property type="entry name" value="REC"/>
    <property type="match status" value="1"/>
</dbReference>
<evidence type="ECO:0000256" key="1">
    <source>
        <dbReference type="ARBA" id="ARBA00022553"/>
    </source>
</evidence>
<dbReference type="Gene3D" id="3.40.50.2300">
    <property type="match status" value="1"/>
</dbReference>
<dbReference type="Proteomes" id="UP000318405">
    <property type="component" value="Unassembled WGS sequence"/>
</dbReference>
<dbReference type="InterPro" id="IPR011006">
    <property type="entry name" value="CheY-like_superfamily"/>
</dbReference>
<evidence type="ECO:0000313" key="4">
    <source>
        <dbReference type="EMBL" id="TSH95700.1"/>
    </source>
</evidence>